<organism evidence="12 13">
    <name type="scientific">Blyttiomyces helicus</name>
    <dbReference type="NCBI Taxonomy" id="388810"/>
    <lineage>
        <taxon>Eukaryota</taxon>
        <taxon>Fungi</taxon>
        <taxon>Fungi incertae sedis</taxon>
        <taxon>Chytridiomycota</taxon>
        <taxon>Chytridiomycota incertae sedis</taxon>
        <taxon>Chytridiomycetes</taxon>
        <taxon>Chytridiomycetes incertae sedis</taxon>
        <taxon>Blyttiomyces</taxon>
    </lineage>
</organism>
<dbReference type="PANTHER" id="PTHR10416:SF0">
    <property type="entry name" value="DNA POLYMERASE DELTA SUBUNIT 2"/>
    <property type="match status" value="1"/>
</dbReference>
<name>A0A4P9WRA0_9FUNG</name>
<dbReference type="CDD" id="cd07387">
    <property type="entry name" value="MPP_PolD2_C"/>
    <property type="match status" value="1"/>
</dbReference>
<dbReference type="InterPro" id="IPR024826">
    <property type="entry name" value="DNA_pol_delta/II_ssu"/>
</dbReference>
<keyword evidence="6" id="KW-0235">DNA replication</keyword>
<dbReference type="EMBL" id="KZ994256">
    <property type="protein sequence ID" value="RKO93406.1"/>
    <property type="molecule type" value="Genomic_DNA"/>
</dbReference>
<evidence type="ECO:0000256" key="9">
    <source>
        <dbReference type="ARBA" id="ARBA00049244"/>
    </source>
</evidence>
<evidence type="ECO:0000313" key="12">
    <source>
        <dbReference type="EMBL" id="RKO93406.1"/>
    </source>
</evidence>
<feature type="domain" description="DNA polymerase alpha/delta/epsilon subunit B" evidence="10">
    <location>
        <begin position="179"/>
        <end position="410"/>
    </location>
</feature>
<evidence type="ECO:0000256" key="8">
    <source>
        <dbReference type="ARBA" id="ARBA00023242"/>
    </source>
</evidence>
<proteinExistence type="inferred from homology"/>
<dbReference type="OrthoDB" id="3763at2759"/>
<dbReference type="Proteomes" id="UP000269721">
    <property type="component" value="Unassembled WGS sequence"/>
</dbReference>
<dbReference type="InterPro" id="IPR041863">
    <property type="entry name" value="PolD2_C"/>
</dbReference>
<feature type="domain" description="DNA polymerase delta subunit OB-fold" evidence="11">
    <location>
        <begin position="38"/>
        <end position="157"/>
    </location>
</feature>
<evidence type="ECO:0000259" key="11">
    <source>
        <dbReference type="Pfam" id="PF18018"/>
    </source>
</evidence>
<dbReference type="Pfam" id="PF04042">
    <property type="entry name" value="DNA_pol_E_B"/>
    <property type="match status" value="1"/>
</dbReference>
<dbReference type="PANTHER" id="PTHR10416">
    <property type="entry name" value="DNA POLYMERASE DELTA SUBUNIT 2"/>
    <property type="match status" value="1"/>
</dbReference>
<evidence type="ECO:0000256" key="3">
    <source>
        <dbReference type="ARBA" id="ARBA00012417"/>
    </source>
</evidence>
<keyword evidence="5" id="KW-0548">Nucleotidyltransferase</keyword>
<dbReference type="InterPro" id="IPR040663">
    <property type="entry name" value="DNA_pol_D_N"/>
</dbReference>
<evidence type="ECO:0000256" key="4">
    <source>
        <dbReference type="ARBA" id="ARBA00022679"/>
    </source>
</evidence>
<dbReference type="InterPro" id="IPR007185">
    <property type="entry name" value="DNA_pol_a/d/e_bsu"/>
</dbReference>
<dbReference type="Gene3D" id="2.40.50.430">
    <property type="match status" value="1"/>
</dbReference>
<sequence>MLAAPDALLSSTPNERLVVPYAHDPTKFAVKDRVYNQQYANLYFTRLDTLRTRVLESAKKRWSAQPGGEVCYVIGTVYVDMPLKPNILDEITKESWIVAPPPREKYVSDEDAVVIEDESGRLKLAGEMLKRTVFVTGTVVGFLGCENKSGSFEVIDVCYPDFELQPPLPVAEKGSAGYVVIASGLNVGDAGHFKLQLLVEYLTGELGCSEDQAEIAKIVRLVLAGNSVSQTKSIEDSKKPSIIKAIGADSPHAPAPMQTKNRFGNEITTYSTEPLHALDVYLAELCTSLDVDLMPGVTDPANRSLPQQPIHAAIFPQARGYSTLHCVSNPHGFDAGGVSFLGTSGQTVDDIFRSVKSDSRLEVAERTLEWAHLAPTAPDTLWCYPFKADDPFVMPTRPHVYFIGNQPEFETSLVEGPDGSQTRVVLVPSFSTTGAVAVVDLATLDCTPVVFSDMEL</sequence>
<dbReference type="GO" id="GO:0043625">
    <property type="term" value="C:delta DNA polymerase complex"/>
    <property type="evidence" value="ECO:0007669"/>
    <property type="project" value="TreeGrafter"/>
</dbReference>
<evidence type="ECO:0000256" key="2">
    <source>
        <dbReference type="ARBA" id="ARBA00006035"/>
    </source>
</evidence>
<keyword evidence="13" id="KW-1185">Reference proteome</keyword>
<protein>
    <recommendedName>
        <fullName evidence="3">DNA-directed DNA polymerase</fullName>
        <ecNumber evidence="3">2.7.7.7</ecNumber>
    </recommendedName>
</protein>
<accession>A0A4P9WRA0</accession>
<evidence type="ECO:0000256" key="6">
    <source>
        <dbReference type="ARBA" id="ARBA00022705"/>
    </source>
</evidence>
<evidence type="ECO:0000256" key="5">
    <source>
        <dbReference type="ARBA" id="ARBA00022695"/>
    </source>
</evidence>
<evidence type="ECO:0000259" key="10">
    <source>
        <dbReference type="Pfam" id="PF04042"/>
    </source>
</evidence>
<dbReference type="GO" id="GO:0003677">
    <property type="term" value="F:DNA binding"/>
    <property type="evidence" value="ECO:0007669"/>
    <property type="project" value="InterPro"/>
</dbReference>
<dbReference type="GO" id="GO:0006281">
    <property type="term" value="P:DNA repair"/>
    <property type="evidence" value="ECO:0007669"/>
    <property type="project" value="UniProtKB-ARBA"/>
</dbReference>
<dbReference type="AlphaFoldDB" id="A0A4P9WRA0"/>
<evidence type="ECO:0000256" key="1">
    <source>
        <dbReference type="ARBA" id="ARBA00004123"/>
    </source>
</evidence>
<keyword evidence="7" id="KW-0239">DNA-directed DNA polymerase</keyword>
<dbReference type="Gene3D" id="3.60.21.50">
    <property type="match status" value="1"/>
</dbReference>
<keyword evidence="8" id="KW-0539">Nucleus</keyword>
<dbReference type="GO" id="GO:0003887">
    <property type="term" value="F:DNA-directed DNA polymerase activity"/>
    <property type="evidence" value="ECO:0007669"/>
    <property type="project" value="UniProtKB-KW"/>
</dbReference>
<comment type="catalytic activity">
    <reaction evidence="9">
        <text>DNA(n) + a 2'-deoxyribonucleoside 5'-triphosphate = DNA(n+1) + diphosphate</text>
        <dbReference type="Rhea" id="RHEA:22508"/>
        <dbReference type="Rhea" id="RHEA-COMP:17339"/>
        <dbReference type="Rhea" id="RHEA-COMP:17340"/>
        <dbReference type="ChEBI" id="CHEBI:33019"/>
        <dbReference type="ChEBI" id="CHEBI:61560"/>
        <dbReference type="ChEBI" id="CHEBI:173112"/>
        <dbReference type="EC" id="2.7.7.7"/>
    </reaction>
</comment>
<gene>
    <name evidence="12" type="ORF">BDK51DRAFT_43144</name>
</gene>
<comment type="subcellular location">
    <subcellularLocation>
        <location evidence="1">Nucleus</location>
    </subcellularLocation>
</comment>
<evidence type="ECO:0000313" key="13">
    <source>
        <dbReference type="Proteomes" id="UP000269721"/>
    </source>
</evidence>
<dbReference type="Pfam" id="PF18018">
    <property type="entry name" value="DNA_pol_D_N"/>
    <property type="match status" value="1"/>
</dbReference>
<dbReference type="FunFam" id="2.40.50.430:FF:000002">
    <property type="entry name" value="DNA polymerase delta subunit"/>
    <property type="match status" value="1"/>
</dbReference>
<dbReference type="FunFam" id="3.60.21.50:FF:000002">
    <property type="entry name" value="DNA polymerase delta small subunit"/>
    <property type="match status" value="1"/>
</dbReference>
<dbReference type="EC" id="2.7.7.7" evidence="3"/>
<reference evidence="13" key="1">
    <citation type="journal article" date="2018" name="Nat. Microbiol.">
        <title>Leveraging single-cell genomics to expand the fungal tree of life.</title>
        <authorList>
            <person name="Ahrendt S.R."/>
            <person name="Quandt C.A."/>
            <person name="Ciobanu D."/>
            <person name="Clum A."/>
            <person name="Salamov A."/>
            <person name="Andreopoulos B."/>
            <person name="Cheng J.F."/>
            <person name="Woyke T."/>
            <person name="Pelin A."/>
            <person name="Henrissat B."/>
            <person name="Reynolds N.K."/>
            <person name="Benny G.L."/>
            <person name="Smith M.E."/>
            <person name="James T.Y."/>
            <person name="Grigoriev I.V."/>
        </authorList>
    </citation>
    <scope>NUCLEOTIDE SEQUENCE [LARGE SCALE GENOMIC DNA]</scope>
</reference>
<keyword evidence="4" id="KW-0808">Transferase</keyword>
<comment type="similarity">
    <text evidence="2">Belongs to the DNA polymerase delta/II small subunit family.</text>
</comment>
<dbReference type="GO" id="GO:0006273">
    <property type="term" value="P:lagging strand elongation"/>
    <property type="evidence" value="ECO:0007669"/>
    <property type="project" value="UniProtKB-ARBA"/>
</dbReference>
<evidence type="ECO:0000256" key="7">
    <source>
        <dbReference type="ARBA" id="ARBA00022932"/>
    </source>
</evidence>
<dbReference type="GO" id="GO:1902969">
    <property type="term" value="P:mitotic DNA replication"/>
    <property type="evidence" value="ECO:0007669"/>
    <property type="project" value="UniProtKB-ARBA"/>
</dbReference>